<sequence>MNAYDLRSQDVSVALEFARSALSGSTCLVFTRRGGESPNATAASSNPDYEDQEHSGAPGDVVWLLPFAVPAVSHARYKRVTVNGADANFHFAKTLDPAGNAQIVNAACRNVDLMSLDGIHVAAQNICNALLCVELREMPQGLTVEIQFEFPQLSSASDDIFFQRHWLLPRCSTSYCEYTVFTTGAGSERWFPTPLLSKDVSIAPDCAYRIEASVPRGYTVVCGLPVDDEAGEAGGLTLQADAATFRFRWAGDQGLGVLSRDSFGLFAGDFELWDGVCQQNARSGSAEKGQQALEDEDCMEDFARVMPNALSNKVPVTYVTLRGFGFLLEPTNVATSSCLDTYRRVLDLETPGNLFLLFLPGRPFPAPRSLSAHIRTQNYTDIKRCTAYTGSENYLHMAFIEPLAGFFHDMYYRSGSNMIVYSMDVLHSYSDIDHDPRSLDCRIVVAYGLATLYTLRRWVNPSRDMHIDLMLQSYLVDQFVKRNMGMNEHRVRLWARREIFASFTEMFGDNVPLCQRRGVSASTQVLMSERTFWLKCHLLPAIVDSLFAACNFVPDNLLIQSMRRRLLALSKHRGGACCMDTNCGRRPHPEDGFATWSDGDFFWAMMRDEMIKRYINSWNARPPNRLVLENQLSTNCTLEDILRRGVEHDHLNAIMKQYNSLVRSFVHGTGCPQMNMGFSLQLQRKGTSMDSLSFRVDIKSLQPPLDVHKDGRTAYTVCGSAGLSVRNLVETYAKLARTLQLEEHSEEHALGSRGRVFSRVLQLFGVAGSDYCPSAPHALDFSDVSNPINIAGSSEAGVLRRNMGLVQMWHDSIDLVGRDGNFLMGFGYIGPLAHSFCLGNGPIYDSLEVLRQHCDINTMFDTYVDNGASYCGTYTYRNGYERIFGKGSLPVASNGGTSFWQLIHQQAVMMDLPNSSVPLSAGYSKQWIAPFKVDIVEDDGMRENVRVIGDLLPARYNVNPRAERGRKKVANKIVSDKDGEDLIDDPHRKSNYIGHHSESDRLVIEWMKILYIGIHPELAQLDNRSVVAKICSKLRLPVLWMSIDSGFRLIARIRRCQSGSMWEQQLLSDNNVFGQLDAAAALGSLGRSVHYTACENPVLRVAVTKLEMMVRRHRVHPLVRVRCLYSLVCLHNRDCREQEAVQDVFVNYLNSFSLNNTGANYWHPSEARFMLDFFRAVSLLRNRFGTSPQMAVDALARVLKGMNGVNYLVHATNIVECCSHLAIPPCALRHAEENSATCLQITALWLLLWHLFRLDGIPGSGSCNRVLTAAFLRCLSRQPLLLELCSAKFLNEKDLGFEFDFLHFIPLRQNVLYVNQAAFELGQTYDSKHVHAAAVEALMRVVMMGAFVVEDEESMEGEGRTQCMRMVKVDYGAQVERIRSFAGVYEATRCCVRLCELVTEASLVLDAWEAFGRLVEELAQSHPVLFLDLECPLALKTRNLLYEQLRPRAVSPHYFHVQVYVRIRAAIALLFGHGFAWEGDAAPEATLVSQRIDLLSAGLSMPRIAAFKRMHGEGARNGGATWIEVAVEAVNALKELPEARWFIHDPERSFVGYRSLVRHPMWLTKVEQKALTGQYAMPMQFKADMALIFKNAKSVNKADTMPFEDAKEVEKQFETLWPAIVRTFQRNAKMASGQ</sequence>
<dbReference type="Proteomes" id="UP001497744">
    <property type="component" value="Unassembled WGS sequence"/>
</dbReference>
<dbReference type="InterPro" id="IPR037813">
    <property type="entry name" value="TAF2"/>
</dbReference>
<feature type="region of interest" description="Disordered" evidence="3">
    <location>
        <begin position="35"/>
        <end position="55"/>
    </location>
</feature>
<dbReference type="RefSeq" id="XP_067716504.1">
    <property type="nucleotide sequence ID" value="XM_067860403.1"/>
</dbReference>
<dbReference type="Gene3D" id="1.20.920.10">
    <property type="entry name" value="Bromodomain-like"/>
    <property type="match status" value="1"/>
</dbReference>
<accession>A0AAV4LX10</accession>
<organism evidence="5 6">
    <name type="scientific">Babesia caballi</name>
    <dbReference type="NCBI Taxonomy" id="5871"/>
    <lineage>
        <taxon>Eukaryota</taxon>
        <taxon>Sar</taxon>
        <taxon>Alveolata</taxon>
        <taxon>Apicomplexa</taxon>
        <taxon>Aconoidasida</taxon>
        <taxon>Piroplasmida</taxon>
        <taxon>Babesiidae</taxon>
        <taxon>Babesia</taxon>
    </lineage>
</organism>
<feature type="compositionally biased region" description="Polar residues" evidence="3">
    <location>
        <begin position="38"/>
        <end position="47"/>
    </location>
</feature>
<dbReference type="Pfam" id="PF00439">
    <property type="entry name" value="Bromodomain"/>
    <property type="match status" value="1"/>
</dbReference>
<dbReference type="GO" id="GO:0006367">
    <property type="term" value="P:transcription initiation at RNA polymerase II promoter"/>
    <property type="evidence" value="ECO:0007669"/>
    <property type="project" value="TreeGrafter"/>
</dbReference>
<evidence type="ECO:0000256" key="2">
    <source>
        <dbReference type="PROSITE-ProRule" id="PRU00035"/>
    </source>
</evidence>
<dbReference type="PROSITE" id="PS50014">
    <property type="entry name" value="BROMODOMAIN_2"/>
    <property type="match status" value="1"/>
</dbReference>
<dbReference type="GO" id="GO:0000976">
    <property type="term" value="F:transcription cis-regulatory region binding"/>
    <property type="evidence" value="ECO:0007669"/>
    <property type="project" value="TreeGrafter"/>
</dbReference>
<dbReference type="EMBL" id="BPLF01000003">
    <property type="protein sequence ID" value="GIX64435.1"/>
    <property type="molecule type" value="Genomic_DNA"/>
</dbReference>
<dbReference type="GO" id="GO:0003682">
    <property type="term" value="F:chromatin binding"/>
    <property type="evidence" value="ECO:0007669"/>
    <property type="project" value="TreeGrafter"/>
</dbReference>
<dbReference type="GO" id="GO:0005669">
    <property type="term" value="C:transcription factor TFIID complex"/>
    <property type="evidence" value="ECO:0007669"/>
    <property type="project" value="InterPro"/>
</dbReference>
<dbReference type="GeneID" id="94195916"/>
<dbReference type="SMART" id="SM00297">
    <property type="entry name" value="BROMO"/>
    <property type="match status" value="1"/>
</dbReference>
<protein>
    <submittedName>
        <fullName evidence="5">Bromodomain containing protein, putative</fullName>
    </submittedName>
</protein>
<comment type="caution">
    <text evidence="5">The sequence shown here is derived from an EMBL/GenBank/DDBJ whole genome shotgun (WGS) entry which is preliminary data.</text>
</comment>
<proteinExistence type="predicted"/>
<name>A0AAV4LX10_BABCB</name>
<dbReference type="InterPro" id="IPR001487">
    <property type="entry name" value="Bromodomain"/>
</dbReference>
<dbReference type="PANTHER" id="PTHR15137:SF9">
    <property type="entry name" value="TRANSCRIPTION INITIATION FACTOR TFIID SUBUNIT 2"/>
    <property type="match status" value="1"/>
</dbReference>
<feature type="domain" description="Bromo" evidence="4">
    <location>
        <begin position="1545"/>
        <end position="1603"/>
    </location>
</feature>
<evidence type="ECO:0000256" key="3">
    <source>
        <dbReference type="SAM" id="MobiDB-lite"/>
    </source>
</evidence>
<dbReference type="GO" id="GO:0016251">
    <property type="term" value="F:RNA polymerase II general transcription initiation factor activity"/>
    <property type="evidence" value="ECO:0007669"/>
    <property type="project" value="TreeGrafter"/>
</dbReference>
<dbReference type="InterPro" id="IPR036427">
    <property type="entry name" value="Bromodomain-like_sf"/>
</dbReference>
<gene>
    <name evidence="5" type="ORF">BcabD6B2_38700</name>
</gene>
<keyword evidence="1 2" id="KW-0103">Bromodomain</keyword>
<dbReference type="CDD" id="cd04369">
    <property type="entry name" value="Bromodomain"/>
    <property type="match status" value="1"/>
</dbReference>
<evidence type="ECO:0000256" key="1">
    <source>
        <dbReference type="ARBA" id="ARBA00023117"/>
    </source>
</evidence>
<dbReference type="PANTHER" id="PTHR15137">
    <property type="entry name" value="TRANSCRIPTION INITIATION FACTOR TFIID"/>
    <property type="match status" value="1"/>
</dbReference>
<dbReference type="SUPFAM" id="SSF47370">
    <property type="entry name" value="Bromodomain"/>
    <property type="match status" value="1"/>
</dbReference>
<evidence type="ECO:0000313" key="5">
    <source>
        <dbReference type="EMBL" id="GIX64435.1"/>
    </source>
</evidence>
<keyword evidence="6" id="KW-1185">Reference proteome</keyword>
<evidence type="ECO:0000259" key="4">
    <source>
        <dbReference type="PROSITE" id="PS50014"/>
    </source>
</evidence>
<evidence type="ECO:0000313" key="6">
    <source>
        <dbReference type="Proteomes" id="UP001497744"/>
    </source>
</evidence>
<reference evidence="5 6" key="1">
    <citation type="submission" date="2021-06" db="EMBL/GenBank/DDBJ databases">
        <title>Genome sequence of Babesia caballi.</title>
        <authorList>
            <person name="Yamagishi J."/>
            <person name="Kidaka T."/>
            <person name="Ochi A."/>
        </authorList>
    </citation>
    <scope>NUCLEOTIDE SEQUENCE [LARGE SCALE GENOMIC DNA]</scope>
    <source>
        <strain evidence="5">USDA-D6B2</strain>
    </source>
</reference>